<dbReference type="PANTHER" id="PTHR10984:SF25">
    <property type="entry name" value="ENDOPLASMIC RETICULUM-GOLGI INTERMEDIATE COMPARTMENT PROTEIN 3"/>
    <property type="match status" value="1"/>
</dbReference>
<dbReference type="eggNOG" id="KOG2667">
    <property type="taxonomic scope" value="Eukaryota"/>
</dbReference>
<evidence type="ECO:0000256" key="6">
    <source>
        <dbReference type="SAM" id="Phobius"/>
    </source>
</evidence>
<dbReference type="Proteomes" id="UP000001542">
    <property type="component" value="Unassembled WGS sequence"/>
</dbReference>
<reference evidence="9" key="2">
    <citation type="journal article" date="2007" name="Science">
        <title>Draft genome sequence of the sexually transmitted pathogen Trichomonas vaginalis.</title>
        <authorList>
            <person name="Carlton J.M."/>
            <person name="Hirt R.P."/>
            <person name="Silva J.C."/>
            <person name="Delcher A.L."/>
            <person name="Schatz M."/>
            <person name="Zhao Q."/>
            <person name="Wortman J.R."/>
            <person name="Bidwell S.L."/>
            <person name="Alsmark U.C.M."/>
            <person name="Besteiro S."/>
            <person name="Sicheritz-Ponten T."/>
            <person name="Noel C.J."/>
            <person name="Dacks J.B."/>
            <person name="Foster P.G."/>
            <person name="Simillion C."/>
            <person name="Van de Peer Y."/>
            <person name="Miranda-Saavedra D."/>
            <person name="Barton G.J."/>
            <person name="Westrop G.D."/>
            <person name="Mueller S."/>
            <person name="Dessi D."/>
            <person name="Fiori P.L."/>
            <person name="Ren Q."/>
            <person name="Paulsen I."/>
            <person name="Zhang H."/>
            <person name="Bastida-Corcuera F.D."/>
            <person name="Simoes-Barbosa A."/>
            <person name="Brown M.T."/>
            <person name="Hayes R.D."/>
            <person name="Mukherjee M."/>
            <person name="Okumura C.Y."/>
            <person name="Schneider R."/>
            <person name="Smith A.J."/>
            <person name="Vanacova S."/>
            <person name="Villalvazo M."/>
            <person name="Haas B.J."/>
            <person name="Pertea M."/>
            <person name="Feldblyum T.V."/>
            <person name="Utterback T.R."/>
            <person name="Shu C.L."/>
            <person name="Osoegawa K."/>
            <person name="de Jong P.J."/>
            <person name="Hrdy I."/>
            <person name="Horvathova L."/>
            <person name="Zubacova Z."/>
            <person name="Dolezal P."/>
            <person name="Malik S.B."/>
            <person name="Logsdon J.M. Jr."/>
            <person name="Henze K."/>
            <person name="Gupta A."/>
            <person name="Wang C.C."/>
            <person name="Dunne R.L."/>
            <person name="Upcroft J.A."/>
            <person name="Upcroft P."/>
            <person name="White O."/>
            <person name="Salzberg S.L."/>
            <person name="Tang P."/>
            <person name="Chiu C.-H."/>
            <person name="Lee Y.-S."/>
            <person name="Embley T.M."/>
            <person name="Coombs G.H."/>
            <person name="Mottram J.C."/>
            <person name="Tachezy J."/>
            <person name="Fraser-Liggett C.M."/>
            <person name="Johnson P.J."/>
        </authorList>
    </citation>
    <scope>NUCLEOTIDE SEQUENCE [LARGE SCALE GENOMIC DNA]</scope>
    <source>
        <strain evidence="9">G3</strain>
    </source>
</reference>
<evidence type="ECO:0000256" key="1">
    <source>
        <dbReference type="ARBA" id="ARBA00004141"/>
    </source>
</evidence>
<feature type="transmembrane region" description="Helical" evidence="6">
    <location>
        <begin position="321"/>
        <end position="344"/>
    </location>
</feature>
<dbReference type="VEuPathDB" id="TrichDB:TVAGG3_0271570"/>
<feature type="transmembrane region" description="Helical" evidence="6">
    <location>
        <begin position="28"/>
        <end position="48"/>
    </location>
</feature>
<dbReference type="GO" id="GO:0016020">
    <property type="term" value="C:membrane"/>
    <property type="evidence" value="ECO:0007669"/>
    <property type="project" value="UniProtKB-SubCell"/>
</dbReference>
<dbReference type="InterPro" id="IPR039542">
    <property type="entry name" value="Erv_N"/>
</dbReference>
<comment type="subcellular location">
    <subcellularLocation>
        <location evidence="1">Membrane</location>
        <topology evidence="1">Multi-pass membrane protein</topology>
    </subcellularLocation>
</comment>
<feature type="domain" description="Endoplasmic reticulum vesicle transporter N-terminal" evidence="8">
    <location>
        <begin position="5"/>
        <end position="95"/>
    </location>
</feature>
<name>A2DHW3_TRIV3</name>
<dbReference type="KEGG" id="tva:5465464"/>
<evidence type="ECO:0000313" key="9">
    <source>
        <dbReference type="EMBL" id="EAY19952.1"/>
    </source>
</evidence>
<dbReference type="InterPro" id="IPR045888">
    <property type="entry name" value="Erv"/>
</dbReference>
<keyword evidence="3 6" id="KW-0812">Transmembrane</keyword>
<dbReference type="RefSeq" id="XP_001580938.1">
    <property type="nucleotide sequence ID" value="XM_001580888.1"/>
</dbReference>
<dbReference type="InParanoid" id="A2DHW3"/>
<sequence>MKNLLKELDIFDKFADAEFALHTIGGKFMSAIFSIIAVILIFAELFNYTKPIVYRDLLNIPQLDKDNTVNFTFSIQVALPCFFLHFDALDSIGVEMLDVSNDIKFKRMSVDNRFIDYSNESLKDICLPCHGLKPEGECCNTCDEVKAIFEARGEDFNPLPFDQCMGNVNFKKDMSESCLIEGTIHTFKSPGQFHIAPGRNTKFRRTGHQHDTGLSPEASCPHTIHEFYVGQKYDNVRSPIRGKIFRDRDSLPRIYLYDLFITKVLHTFNDALQYTSYEYSYNLGAKIFNPGSFYQPGIYFKYMFSPMTIVERSISKNPMRFLVTSVGVLAGIFAFLNAVGGMMAKICPTEGPRVPEALK</sequence>
<dbReference type="EMBL" id="DS113202">
    <property type="protein sequence ID" value="EAY19952.1"/>
    <property type="molecule type" value="Genomic_DNA"/>
</dbReference>
<dbReference type="AlphaFoldDB" id="A2DHW3"/>
<evidence type="ECO:0000256" key="3">
    <source>
        <dbReference type="ARBA" id="ARBA00022692"/>
    </source>
</evidence>
<organism evidence="9 10">
    <name type="scientific">Trichomonas vaginalis (strain ATCC PRA-98 / G3)</name>
    <dbReference type="NCBI Taxonomy" id="412133"/>
    <lineage>
        <taxon>Eukaryota</taxon>
        <taxon>Metamonada</taxon>
        <taxon>Parabasalia</taxon>
        <taxon>Trichomonadida</taxon>
        <taxon>Trichomonadidae</taxon>
        <taxon>Trichomonas</taxon>
    </lineage>
</organism>
<dbReference type="GO" id="GO:0030134">
    <property type="term" value="C:COPII-coated ER to Golgi transport vesicle"/>
    <property type="evidence" value="ECO:0000318"/>
    <property type="project" value="GO_Central"/>
</dbReference>
<keyword evidence="5 6" id="KW-0472">Membrane</keyword>
<feature type="domain" description="Endoplasmic reticulum vesicle transporter C-terminal" evidence="7">
    <location>
        <begin position="129"/>
        <end position="338"/>
    </location>
</feature>
<evidence type="ECO:0000313" key="10">
    <source>
        <dbReference type="Proteomes" id="UP000001542"/>
    </source>
</evidence>
<accession>A2DHW3</accession>
<dbReference type="VEuPathDB" id="TrichDB:TVAG_402060"/>
<dbReference type="STRING" id="5722.A2DHW3"/>
<dbReference type="InterPro" id="IPR012936">
    <property type="entry name" value="Erv_C"/>
</dbReference>
<evidence type="ECO:0000256" key="2">
    <source>
        <dbReference type="ARBA" id="ARBA00005648"/>
    </source>
</evidence>
<comment type="similarity">
    <text evidence="2">Belongs to the ERGIC family.</text>
</comment>
<keyword evidence="10" id="KW-1185">Reference proteome</keyword>
<evidence type="ECO:0000259" key="8">
    <source>
        <dbReference type="Pfam" id="PF13850"/>
    </source>
</evidence>
<evidence type="ECO:0000259" key="7">
    <source>
        <dbReference type="Pfam" id="PF07970"/>
    </source>
</evidence>
<dbReference type="OrthoDB" id="270930at2759"/>
<protein>
    <submittedName>
        <fullName evidence="9">Uncharacterized protein</fullName>
    </submittedName>
</protein>
<reference evidence="9" key="1">
    <citation type="submission" date="2006-10" db="EMBL/GenBank/DDBJ databases">
        <authorList>
            <person name="Amadeo P."/>
            <person name="Zhao Q."/>
            <person name="Wortman J."/>
            <person name="Fraser-Liggett C."/>
            <person name="Carlton J."/>
        </authorList>
    </citation>
    <scope>NUCLEOTIDE SEQUENCE</scope>
    <source>
        <strain evidence="9">G3</strain>
    </source>
</reference>
<proteinExistence type="inferred from homology"/>
<dbReference type="Pfam" id="PF07970">
    <property type="entry name" value="COPIIcoated_ERV"/>
    <property type="match status" value="1"/>
</dbReference>
<gene>
    <name evidence="9" type="ORF">TVAG_402060</name>
</gene>
<dbReference type="GO" id="GO:0005783">
    <property type="term" value="C:endoplasmic reticulum"/>
    <property type="evidence" value="ECO:0000318"/>
    <property type="project" value="GO_Central"/>
</dbReference>
<evidence type="ECO:0000256" key="5">
    <source>
        <dbReference type="ARBA" id="ARBA00023136"/>
    </source>
</evidence>
<evidence type="ECO:0000256" key="4">
    <source>
        <dbReference type="ARBA" id="ARBA00022989"/>
    </source>
</evidence>
<dbReference type="Pfam" id="PF13850">
    <property type="entry name" value="ERGIC_N"/>
    <property type="match status" value="1"/>
</dbReference>
<dbReference type="PANTHER" id="PTHR10984">
    <property type="entry name" value="ENDOPLASMIC RETICULUM-GOLGI INTERMEDIATE COMPARTMENT PROTEIN"/>
    <property type="match status" value="1"/>
</dbReference>
<keyword evidence="4 6" id="KW-1133">Transmembrane helix</keyword>